<sequence>MAMAPMRLLRHLFARSARGLFPPERMQRIAAAIAEGERRHRGEICFAVEAALPAQSVWAGHDAHLRASEVFAQLRVWDTEANNGVLVYLLLADHRIEIVADRGLDPLVSAEQWRGVCLLIEERLKAGEPEDAVVRGVSAISDLLAEHFPRTAGDDDRNELADQPHLL</sequence>
<dbReference type="PANTHER" id="PTHR30373">
    <property type="entry name" value="UPF0603 PROTEIN YGCG"/>
    <property type="match status" value="1"/>
</dbReference>
<evidence type="ECO:0000313" key="2">
    <source>
        <dbReference type="EMBL" id="TWI02718.1"/>
    </source>
</evidence>
<comment type="caution">
    <text evidence="2">The sequence shown here is derived from an EMBL/GenBank/DDBJ whole genome shotgun (WGS) entry which is preliminary data.</text>
</comment>
<accession>A0A562L4Z6</accession>
<organism evidence="2 3">
    <name type="scientific">Luteimonas cucumeris</name>
    <dbReference type="NCBI Taxonomy" id="985012"/>
    <lineage>
        <taxon>Bacteria</taxon>
        <taxon>Pseudomonadati</taxon>
        <taxon>Pseudomonadota</taxon>
        <taxon>Gammaproteobacteria</taxon>
        <taxon>Lysobacterales</taxon>
        <taxon>Lysobacteraceae</taxon>
        <taxon>Luteimonas</taxon>
    </lineage>
</organism>
<evidence type="ECO:0000259" key="1">
    <source>
        <dbReference type="Pfam" id="PF04536"/>
    </source>
</evidence>
<keyword evidence="3" id="KW-1185">Reference proteome</keyword>
<reference evidence="2 3" key="1">
    <citation type="journal article" date="2015" name="Stand. Genomic Sci.">
        <title>Genomic Encyclopedia of Bacterial and Archaeal Type Strains, Phase III: the genomes of soil and plant-associated and newly described type strains.</title>
        <authorList>
            <person name="Whitman W.B."/>
            <person name="Woyke T."/>
            <person name="Klenk H.P."/>
            <person name="Zhou Y."/>
            <person name="Lilburn T.G."/>
            <person name="Beck B.J."/>
            <person name="De Vos P."/>
            <person name="Vandamme P."/>
            <person name="Eisen J.A."/>
            <person name="Garrity G."/>
            <person name="Hugenholtz P."/>
            <person name="Kyrpides N.C."/>
        </authorList>
    </citation>
    <scope>NUCLEOTIDE SEQUENCE [LARGE SCALE GENOMIC DNA]</scope>
    <source>
        <strain evidence="2 3">CGMCC 1.10821</strain>
    </source>
</reference>
<dbReference type="PANTHER" id="PTHR30373:SF8">
    <property type="entry name" value="BLL7265 PROTEIN"/>
    <property type="match status" value="1"/>
</dbReference>
<dbReference type="Gene3D" id="3.10.310.50">
    <property type="match status" value="1"/>
</dbReference>
<name>A0A562L4Z6_9GAMM</name>
<evidence type="ECO:0000313" key="3">
    <source>
        <dbReference type="Proteomes" id="UP000315167"/>
    </source>
</evidence>
<dbReference type="InterPro" id="IPR007621">
    <property type="entry name" value="TPM_dom"/>
</dbReference>
<proteinExistence type="predicted"/>
<feature type="domain" description="TPM" evidence="1">
    <location>
        <begin position="19"/>
        <end position="142"/>
    </location>
</feature>
<dbReference type="Proteomes" id="UP000315167">
    <property type="component" value="Unassembled WGS sequence"/>
</dbReference>
<dbReference type="Pfam" id="PF04536">
    <property type="entry name" value="TPM_phosphatase"/>
    <property type="match status" value="1"/>
</dbReference>
<dbReference type="AlphaFoldDB" id="A0A562L4Z6"/>
<gene>
    <name evidence="2" type="ORF">IP90_01815</name>
</gene>
<protein>
    <submittedName>
        <fullName evidence="2">TLP18.3/Psb32/MOLO-1 phosphatase superfamily protein</fullName>
    </submittedName>
</protein>
<dbReference type="EMBL" id="VLKN01000004">
    <property type="protein sequence ID" value="TWI02718.1"/>
    <property type="molecule type" value="Genomic_DNA"/>
</dbReference>